<dbReference type="InterPro" id="IPR037070">
    <property type="entry name" value="Formiminotransferase_C_sf"/>
</dbReference>
<dbReference type="GO" id="GO:0005542">
    <property type="term" value="F:folic acid binding"/>
    <property type="evidence" value="ECO:0007669"/>
    <property type="project" value="InterPro"/>
</dbReference>
<dbReference type="STRING" id="1121919.SAMN02745975_02234"/>
<dbReference type="SUPFAM" id="SSF55116">
    <property type="entry name" value="Formiminotransferase domain of formiminotransferase-cyclodeaminase"/>
    <property type="match status" value="1"/>
</dbReference>
<dbReference type="EMBL" id="FQZV01000027">
    <property type="protein sequence ID" value="SHJ50091.1"/>
    <property type="molecule type" value="Genomic_DNA"/>
</dbReference>
<evidence type="ECO:0000259" key="1">
    <source>
        <dbReference type="SMART" id="SM01221"/>
    </source>
</evidence>
<sequence>MNLVNYEKTAVYAAFEMIKMEAKRYGVPVIGSEVIGLVPMKSLIDCAKYYLQIENFSMNQILEKRILD</sequence>
<evidence type="ECO:0000313" key="3">
    <source>
        <dbReference type="Proteomes" id="UP000184536"/>
    </source>
</evidence>
<dbReference type="AlphaFoldDB" id="A0A1M6JTU1"/>
<gene>
    <name evidence="2" type="ORF">SAMN02745975_02234</name>
</gene>
<proteinExistence type="predicted"/>
<organism evidence="2 3">
    <name type="scientific">Geosporobacter subterraneus DSM 17957</name>
    <dbReference type="NCBI Taxonomy" id="1121919"/>
    <lineage>
        <taxon>Bacteria</taxon>
        <taxon>Bacillati</taxon>
        <taxon>Bacillota</taxon>
        <taxon>Clostridia</taxon>
        <taxon>Peptostreptococcales</taxon>
        <taxon>Thermotaleaceae</taxon>
        <taxon>Geosporobacter</taxon>
    </lineage>
</organism>
<keyword evidence="3" id="KW-1185">Reference proteome</keyword>
<evidence type="ECO:0000313" key="2">
    <source>
        <dbReference type="EMBL" id="SHJ50091.1"/>
    </source>
</evidence>
<protein>
    <submittedName>
        <fullName evidence="2">Formiminotransferase domain-containing protein</fullName>
    </submittedName>
</protein>
<dbReference type="SMART" id="SM01221">
    <property type="entry name" value="FTCD"/>
    <property type="match status" value="1"/>
</dbReference>
<feature type="domain" description="Formiminotransferase C-terminal subdomain" evidence="1">
    <location>
        <begin position="1"/>
        <end position="65"/>
    </location>
</feature>
<dbReference type="InterPro" id="IPR013802">
    <property type="entry name" value="Formiminotransferase_C"/>
</dbReference>
<keyword evidence="2" id="KW-0808">Transferase</keyword>
<accession>A0A1M6JTU1</accession>
<dbReference type="Pfam" id="PF02971">
    <property type="entry name" value="FTCD"/>
    <property type="match status" value="1"/>
</dbReference>
<dbReference type="Gene3D" id="3.30.70.670">
    <property type="entry name" value="Formiminotransferase, C-terminal subdomain"/>
    <property type="match status" value="1"/>
</dbReference>
<reference evidence="3" key="1">
    <citation type="submission" date="2016-11" db="EMBL/GenBank/DDBJ databases">
        <authorList>
            <person name="Varghese N."/>
            <person name="Submissions S."/>
        </authorList>
    </citation>
    <scope>NUCLEOTIDE SEQUENCE [LARGE SCALE GENOMIC DNA]</scope>
    <source>
        <strain evidence="3">DSM 17957</strain>
    </source>
</reference>
<dbReference type="Proteomes" id="UP000184536">
    <property type="component" value="Unassembled WGS sequence"/>
</dbReference>
<name>A0A1M6JTU1_9FIRM</name>
<dbReference type="InterPro" id="IPR022384">
    <property type="entry name" value="FormiminoTrfase_cat_dom_sf"/>
</dbReference>
<dbReference type="GO" id="GO:0016740">
    <property type="term" value="F:transferase activity"/>
    <property type="evidence" value="ECO:0007669"/>
    <property type="project" value="UniProtKB-KW"/>
</dbReference>